<evidence type="ECO:0000313" key="6">
    <source>
        <dbReference type="EMBL" id="KAF6743002.1"/>
    </source>
</evidence>
<evidence type="ECO:0000259" key="5">
    <source>
        <dbReference type="PROSITE" id="PS51891"/>
    </source>
</evidence>
<evidence type="ECO:0000256" key="2">
    <source>
        <dbReference type="ARBA" id="ARBA00022723"/>
    </source>
</evidence>
<proteinExistence type="inferred from homology"/>
<evidence type="ECO:0000313" key="8">
    <source>
        <dbReference type="Proteomes" id="UP000521943"/>
    </source>
</evidence>
<comment type="caution">
    <text evidence="6">The sequence shown here is derived from an EMBL/GenBank/DDBJ whole genome shotgun (WGS) entry which is preliminary data.</text>
</comment>
<dbReference type="InterPro" id="IPR006913">
    <property type="entry name" value="CENP-V/GFA"/>
</dbReference>
<dbReference type="AlphaFoldDB" id="A0A8H6HBC9"/>
<dbReference type="GO" id="GO:0016846">
    <property type="term" value="F:carbon-sulfur lyase activity"/>
    <property type="evidence" value="ECO:0007669"/>
    <property type="project" value="InterPro"/>
</dbReference>
<evidence type="ECO:0000256" key="4">
    <source>
        <dbReference type="ARBA" id="ARBA00023239"/>
    </source>
</evidence>
<evidence type="ECO:0000256" key="1">
    <source>
        <dbReference type="ARBA" id="ARBA00005495"/>
    </source>
</evidence>
<evidence type="ECO:0000256" key="3">
    <source>
        <dbReference type="ARBA" id="ARBA00022833"/>
    </source>
</evidence>
<dbReference type="SUPFAM" id="SSF51316">
    <property type="entry name" value="Mss4-like"/>
    <property type="match status" value="1"/>
</dbReference>
<dbReference type="GO" id="GO:0046872">
    <property type="term" value="F:metal ion binding"/>
    <property type="evidence" value="ECO:0007669"/>
    <property type="project" value="UniProtKB-KW"/>
</dbReference>
<protein>
    <submittedName>
        <fullName evidence="6">DUF636 domain-containing protein</fullName>
    </submittedName>
</protein>
<dbReference type="Gene3D" id="3.90.1590.10">
    <property type="entry name" value="glutathione-dependent formaldehyde- activating enzyme (gfa)"/>
    <property type="match status" value="1"/>
</dbReference>
<keyword evidence="4" id="KW-0456">Lyase</keyword>
<dbReference type="Pfam" id="PF04828">
    <property type="entry name" value="GFA"/>
    <property type="match status" value="1"/>
</dbReference>
<dbReference type="PROSITE" id="PS51891">
    <property type="entry name" value="CENP_V_GFA"/>
    <property type="match status" value="1"/>
</dbReference>
<feature type="domain" description="CENP-V/GFA" evidence="5">
    <location>
        <begin position="3"/>
        <end position="121"/>
    </location>
</feature>
<keyword evidence="2" id="KW-0479">Metal-binding</keyword>
<dbReference type="PANTHER" id="PTHR33337">
    <property type="entry name" value="GFA DOMAIN-CONTAINING PROTEIN"/>
    <property type="match status" value="1"/>
</dbReference>
<name>A0A8H6HBC9_9AGAR</name>
<keyword evidence="8" id="KW-1185">Reference proteome</keyword>
<dbReference type="EMBL" id="JACGCI010000015">
    <property type="protein sequence ID" value="KAF6759345.1"/>
    <property type="molecule type" value="Genomic_DNA"/>
</dbReference>
<keyword evidence="3" id="KW-0862">Zinc</keyword>
<dbReference type="PANTHER" id="PTHR33337:SF39">
    <property type="entry name" value="DUF636 DOMAIN PROTEIN (AFU_ORTHOLOGUE AFUA_6G11530)"/>
    <property type="match status" value="1"/>
</dbReference>
<organism evidence="6 8">
    <name type="scientific">Ephemerocybe angulata</name>
    <dbReference type="NCBI Taxonomy" id="980116"/>
    <lineage>
        <taxon>Eukaryota</taxon>
        <taxon>Fungi</taxon>
        <taxon>Dikarya</taxon>
        <taxon>Basidiomycota</taxon>
        <taxon>Agaricomycotina</taxon>
        <taxon>Agaricomycetes</taxon>
        <taxon>Agaricomycetidae</taxon>
        <taxon>Agaricales</taxon>
        <taxon>Agaricineae</taxon>
        <taxon>Psathyrellaceae</taxon>
        <taxon>Ephemerocybe</taxon>
    </lineage>
</organism>
<gene>
    <name evidence="7" type="ORF">DFP72DRAFT_884901</name>
    <name evidence="6" type="ORF">DFP72DRAFT_935822</name>
</gene>
<reference evidence="6 8" key="1">
    <citation type="submission" date="2020-07" db="EMBL/GenBank/DDBJ databases">
        <title>Comparative genomics of pyrophilous fungi reveals a link between fire events and developmental genes.</title>
        <authorList>
            <consortium name="DOE Joint Genome Institute"/>
            <person name="Steindorff A.S."/>
            <person name="Carver A."/>
            <person name="Calhoun S."/>
            <person name="Stillman K."/>
            <person name="Liu H."/>
            <person name="Lipzen A."/>
            <person name="Pangilinan J."/>
            <person name="Labutti K."/>
            <person name="Bruns T.D."/>
            <person name="Grigoriev I.V."/>
        </authorList>
    </citation>
    <scope>NUCLEOTIDE SEQUENCE [LARGE SCALE GENOMIC DNA]</scope>
    <source>
        <strain evidence="6 8">CBS 144469</strain>
    </source>
</reference>
<dbReference type="OrthoDB" id="9985472at2759"/>
<evidence type="ECO:0000313" key="7">
    <source>
        <dbReference type="EMBL" id="KAF6759345.1"/>
    </source>
</evidence>
<dbReference type="EMBL" id="JACGCI010000161">
    <property type="protein sequence ID" value="KAF6743002.1"/>
    <property type="molecule type" value="Genomic_DNA"/>
</dbReference>
<dbReference type="Proteomes" id="UP000521943">
    <property type="component" value="Unassembled WGS sequence"/>
</dbReference>
<comment type="similarity">
    <text evidence="1">Belongs to the Gfa family.</text>
</comment>
<accession>A0A8H6HBC9</accession>
<sequence>MPYHGNCLCGAVAFEIEGEPFHFAICHCQNCKQASGGAFMVNSFFKPSQVKISKGGENLTTYKDGATKSGNAIKRSFCSVCGSNLFIEPAAGNITIVQAANVKGSENWVPKKEFFGEGKWKWVKELEFRPKNKAKL</sequence>
<dbReference type="InterPro" id="IPR011057">
    <property type="entry name" value="Mss4-like_sf"/>
</dbReference>